<dbReference type="InterPro" id="IPR050683">
    <property type="entry name" value="Bact_Polysacc_Export_ATP-bd"/>
</dbReference>
<dbReference type="Gene3D" id="2.70.50.60">
    <property type="entry name" value="abc- transporter (atp binding component) like domain"/>
    <property type="match status" value="1"/>
</dbReference>
<dbReference type="EMBL" id="CP115543">
    <property type="protein sequence ID" value="WNH49288.1"/>
    <property type="molecule type" value="Genomic_DNA"/>
</dbReference>
<keyword evidence="4 6" id="KW-0067">ATP-binding</keyword>
<evidence type="ECO:0000313" key="7">
    <source>
        <dbReference type="Proteomes" id="UP001305421"/>
    </source>
</evidence>
<proteinExistence type="inferred from homology"/>
<dbReference type="GO" id="GO:0005524">
    <property type="term" value="F:ATP binding"/>
    <property type="evidence" value="ECO:0007669"/>
    <property type="project" value="UniProtKB-KW"/>
</dbReference>
<dbReference type="InterPro" id="IPR027417">
    <property type="entry name" value="P-loop_NTPase"/>
</dbReference>
<evidence type="ECO:0000256" key="3">
    <source>
        <dbReference type="ARBA" id="ARBA00022741"/>
    </source>
</evidence>
<evidence type="ECO:0000259" key="5">
    <source>
        <dbReference type="PROSITE" id="PS50893"/>
    </source>
</evidence>
<sequence length="451" mass="49394">MSSETSRDVAIRVTGVTKCFQIYEQPHLRLKQAVMPRVLRAAGLEPRNYFQEFWALKGVDFEVRRGDTVGIIGRNGSGKSTLLQIICGTLQATSGSVEVNGRVAALLELGAGFNPEFSGRENVYLSASILGLTRDQIDARFDDIVAFADIGDFVERPVKTYSSGMYVRLAFAVIAHVDADILIIDEALAVGDAIFVQKCMRFLRKFRENGTLLFVSHDTGSVLNFCKSAVWLNRGDMVMHASAEDACNAYIEYCSQEVYGDAVKLKSRQAAREEGAVIKPKARVEADTRLEMFDNVANSAGWHSGSAAIDSVELGNPEGEVLTSFAGGEEVLLRVRATAHVALSSPLIGFFVKDRLGQSLFGEHTYTYIQPPMEVEAGTRLEASFRFTLPMLPNGDYSMTVSIAEGDPFANTQHAWLHDAVLIKVASPKLRYGLVGIPFEEVSMRRIGGGE</sequence>
<accession>A0ABY9YEI9</accession>
<dbReference type="InterPro" id="IPR003593">
    <property type="entry name" value="AAA+_ATPase"/>
</dbReference>
<dbReference type="InterPro" id="IPR029439">
    <property type="entry name" value="Wzt_C"/>
</dbReference>
<dbReference type="Pfam" id="PF00005">
    <property type="entry name" value="ABC_tran"/>
    <property type="match status" value="1"/>
</dbReference>
<dbReference type="InterPro" id="IPR015860">
    <property type="entry name" value="ABC_transpr_TagH-like"/>
</dbReference>
<protein>
    <submittedName>
        <fullName evidence="6">ABC transporter ATP-binding protein</fullName>
    </submittedName>
</protein>
<dbReference type="SMART" id="SM00382">
    <property type="entry name" value="AAA"/>
    <property type="match status" value="1"/>
</dbReference>
<dbReference type="CDD" id="cd10147">
    <property type="entry name" value="Wzt_C-like"/>
    <property type="match status" value="1"/>
</dbReference>
<dbReference type="PANTHER" id="PTHR46743">
    <property type="entry name" value="TEICHOIC ACIDS EXPORT ATP-BINDING PROTEIN TAGH"/>
    <property type="match status" value="1"/>
</dbReference>
<dbReference type="CDD" id="cd03220">
    <property type="entry name" value="ABC_KpsT_Wzt"/>
    <property type="match status" value="1"/>
</dbReference>
<dbReference type="PROSITE" id="PS50893">
    <property type="entry name" value="ABC_TRANSPORTER_2"/>
    <property type="match status" value="1"/>
</dbReference>
<dbReference type="PANTHER" id="PTHR46743:SF2">
    <property type="entry name" value="TEICHOIC ACIDS EXPORT ATP-BINDING PROTEIN TAGH"/>
    <property type="match status" value="1"/>
</dbReference>
<gene>
    <name evidence="6" type="ORF">PDM28_02840</name>
</gene>
<evidence type="ECO:0000256" key="4">
    <source>
        <dbReference type="ARBA" id="ARBA00022840"/>
    </source>
</evidence>
<evidence type="ECO:0000256" key="2">
    <source>
        <dbReference type="ARBA" id="ARBA00022448"/>
    </source>
</evidence>
<reference evidence="6 7" key="1">
    <citation type="submission" date="2022-12" db="EMBL/GenBank/DDBJ databases">
        <title>Two new species, Stenotrophomonas aracearum and Stenotrophomonas oahuensis, isolated from Anthurium (Araceae family) in Hawaii.</title>
        <authorList>
            <person name="Chunag S.C."/>
            <person name="Dobhal S."/>
            <person name="Alvarez A."/>
            <person name="Arif M."/>
        </authorList>
    </citation>
    <scope>NUCLEOTIDE SEQUENCE [LARGE SCALE GENOMIC DNA]</scope>
    <source>
        <strain evidence="6 7">A5588</strain>
    </source>
</reference>
<evidence type="ECO:0000256" key="1">
    <source>
        <dbReference type="ARBA" id="ARBA00005417"/>
    </source>
</evidence>
<evidence type="ECO:0000313" key="6">
    <source>
        <dbReference type="EMBL" id="WNH49288.1"/>
    </source>
</evidence>
<dbReference type="Proteomes" id="UP001305421">
    <property type="component" value="Chromosome"/>
</dbReference>
<organism evidence="6 7">
    <name type="scientific">Stenotrophomonas aracearum</name>
    <dbReference type="NCBI Taxonomy" id="3003272"/>
    <lineage>
        <taxon>Bacteria</taxon>
        <taxon>Pseudomonadati</taxon>
        <taxon>Pseudomonadota</taxon>
        <taxon>Gammaproteobacteria</taxon>
        <taxon>Lysobacterales</taxon>
        <taxon>Lysobacteraceae</taxon>
        <taxon>Stenotrophomonas</taxon>
    </lineage>
</organism>
<keyword evidence="3" id="KW-0547">Nucleotide-binding</keyword>
<comment type="similarity">
    <text evidence="1">Belongs to the ABC transporter superfamily.</text>
</comment>
<dbReference type="Pfam" id="PF14524">
    <property type="entry name" value="Wzt_C"/>
    <property type="match status" value="1"/>
</dbReference>
<keyword evidence="7" id="KW-1185">Reference proteome</keyword>
<feature type="domain" description="ABC transporter" evidence="5">
    <location>
        <begin position="39"/>
        <end position="259"/>
    </location>
</feature>
<dbReference type="RefSeq" id="WP_311183756.1">
    <property type="nucleotide sequence ID" value="NZ_CP115543.1"/>
</dbReference>
<name>A0ABY9YEI9_9GAMM</name>
<dbReference type="InterPro" id="IPR003439">
    <property type="entry name" value="ABC_transporter-like_ATP-bd"/>
</dbReference>
<dbReference type="SUPFAM" id="SSF52540">
    <property type="entry name" value="P-loop containing nucleoside triphosphate hydrolases"/>
    <property type="match status" value="1"/>
</dbReference>
<keyword evidence="2" id="KW-0813">Transport</keyword>
<dbReference type="Gene3D" id="3.40.50.300">
    <property type="entry name" value="P-loop containing nucleotide triphosphate hydrolases"/>
    <property type="match status" value="1"/>
</dbReference>